<reference evidence="2" key="1">
    <citation type="submission" date="2022-10" db="EMBL/GenBank/DDBJ databases">
        <title>Tapping the CABI collections for fungal endophytes: first genome assemblies for Collariella, Neodidymelliopsis, Ascochyta clinopodiicola, Didymella pomorum, Didymosphaeria variabile, Neocosmospora piperis and Neocucurbitaria cava.</title>
        <authorList>
            <person name="Hill R."/>
        </authorList>
    </citation>
    <scope>NUCLEOTIDE SEQUENCE</scope>
    <source>
        <strain evidence="2">IMI 355082</strain>
    </source>
</reference>
<gene>
    <name evidence="2" type="ORF">N0V93_000502</name>
</gene>
<sequence length="221" mass="22867">MVELHFTPRLSTKVFSPQLVVLTYDRLREAYSCDSMAIFISVAAVAPIIVLAQAPTTDTTTSATTNGTTITASVTTNLIPSTTITATYHNPTCDADYVVDHCLALTTINQENCATNDFACQCTSYQAIETCFDNCPGDPRQHTYAGTIAQYCALAGLPTTNTGLAPTTSASATSTRPRAGSKETSTSEGSTSSPTANTGANLAKCAGGVMVAMAGLAAAVL</sequence>
<feature type="compositionally biased region" description="Low complexity" evidence="1">
    <location>
        <begin position="165"/>
        <end position="193"/>
    </location>
</feature>
<organism evidence="2 3">
    <name type="scientific">Gnomoniopsis smithogilvyi</name>
    <dbReference type="NCBI Taxonomy" id="1191159"/>
    <lineage>
        <taxon>Eukaryota</taxon>
        <taxon>Fungi</taxon>
        <taxon>Dikarya</taxon>
        <taxon>Ascomycota</taxon>
        <taxon>Pezizomycotina</taxon>
        <taxon>Sordariomycetes</taxon>
        <taxon>Sordariomycetidae</taxon>
        <taxon>Diaporthales</taxon>
        <taxon>Gnomoniaceae</taxon>
        <taxon>Gnomoniopsis</taxon>
    </lineage>
</organism>
<feature type="region of interest" description="Disordered" evidence="1">
    <location>
        <begin position="164"/>
        <end position="195"/>
    </location>
</feature>
<proteinExistence type="predicted"/>
<protein>
    <submittedName>
        <fullName evidence="2">Uncharacterized protein</fullName>
    </submittedName>
</protein>
<comment type="caution">
    <text evidence="2">The sequence shown here is derived from an EMBL/GenBank/DDBJ whole genome shotgun (WGS) entry which is preliminary data.</text>
</comment>
<evidence type="ECO:0000256" key="1">
    <source>
        <dbReference type="SAM" id="MobiDB-lite"/>
    </source>
</evidence>
<dbReference type="AlphaFoldDB" id="A0A9W8Z1X2"/>
<dbReference type="EMBL" id="JAPEVB010000001">
    <property type="protein sequence ID" value="KAJ4396283.1"/>
    <property type="molecule type" value="Genomic_DNA"/>
</dbReference>
<dbReference type="Proteomes" id="UP001140453">
    <property type="component" value="Unassembled WGS sequence"/>
</dbReference>
<dbReference type="OrthoDB" id="2507140at2759"/>
<evidence type="ECO:0000313" key="3">
    <source>
        <dbReference type="Proteomes" id="UP001140453"/>
    </source>
</evidence>
<accession>A0A9W8Z1X2</accession>
<name>A0A9W8Z1X2_9PEZI</name>
<keyword evidence="3" id="KW-1185">Reference proteome</keyword>
<evidence type="ECO:0000313" key="2">
    <source>
        <dbReference type="EMBL" id="KAJ4396283.1"/>
    </source>
</evidence>